<dbReference type="Pfam" id="PF02308">
    <property type="entry name" value="MgtC"/>
    <property type="match status" value="1"/>
</dbReference>
<feature type="transmembrane region" description="Helical" evidence="1">
    <location>
        <begin position="268"/>
        <end position="288"/>
    </location>
</feature>
<feature type="transmembrane region" description="Helical" evidence="1">
    <location>
        <begin position="97"/>
        <end position="128"/>
    </location>
</feature>
<dbReference type="PATRIC" id="fig|46429.4.peg.2803"/>
<sequence>MTAGVNSSIIQPYLPLLAAIAIGLLIGMQRGWAQRSFGTGRRVAGFRTFGLIGLIGGIGGLAPDMMAAALAIGVAAVLTAGYVRSADQDHLSATTTLAGILTFAASFCATRFSPSLGLAIGGATFAMLSARQSMHALLKGMDDNEIEGVSRFLLVALVILPLLPDRAMGPYEAWNPRNIWLVVVFVIGLSFAGYALSRRLGQDRSILLVALTGAIVSSTAVTAEYARRLRENPAIRGPLAAGIAIASIVMFIRVQLLALALIPRALPTLALTMAPATIVSILFALFSFRRHRGDSANVSISNPLGFGPALILAAMVVVLSLVARWALHHFGEQGMAVVLTLTGISDVDAAVITMSGLPAHMLTNRTAGLSLGGAVLANTFAKAVITVVIGWGHGGIGASVPLFAALVTAAASILAWAIFI</sequence>
<dbReference type="Proteomes" id="UP000028411">
    <property type="component" value="Unassembled WGS sequence"/>
</dbReference>
<dbReference type="EMBL" id="JFHR01000032">
    <property type="protein sequence ID" value="KEQ52920.1"/>
    <property type="molecule type" value="Genomic_DNA"/>
</dbReference>
<feature type="domain" description="MgtC/SapB/SrpB/YhiD N-terminal" evidence="2">
    <location>
        <begin position="16"/>
        <end position="135"/>
    </location>
</feature>
<dbReference type="AlphaFoldDB" id="A0A081RCJ7"/>
<accession>A0A081RCJ7</accession>
<feature type="transmembrane region" description="Helical" evidence="1">
    <location>
        <begin position="333"/>
        <end position="357"/>
    </location>
</feature>
<dbReference type="InterPro" id="IPR049177">
    <property type="entry name" value="MgtC_SapB_SrpB_YhiD_N"/>
</dbReference>
<keyword evidence="1" id="KW-0812">Transmembrane</keyword>
<feature type="domain" description="DUF4010" evidence="3">
    <location>
        <begin position="184"/>
        <end position="390"/>
    </location>
</feature>
<dbReference type="PANTHER" id="PTHR39084">
    <property type="entry name" value="MEMBRANE PROTEIN-RELATED"/>
    <property type="match status" value="1"/>
</dbReference>
<evidence type="ECO:0000259" key="2">
    <source>
        <dbReference type="Pfam" id="PF02308"/>
    </source>
</evidence>
<proteinExistence type="predicted"/>
<evidence type="ECO:0000313" key="4">
    <source>
        <dbReference type="EMBL" id="KEQ52920.1"/>
    </source>
</evidence>
<name>A0A081RCJ7_SPHCR</name>
<evidence type="ECO:0000256" key="1">
    <source>
        <dbReference type="SAM" id="Phobius"/>
    </source>
</evidence>
<dbReference type="eggNOG" id="COG3174">
    <property type="taxonomic scope" value="Bacteria"/>
</dbReference>
<feature type="transmembrane region" description="Helical" evidence="1">
    <location>
        <begin position="238"/>
        <end position="262"/>
    </location>
</feature>
<feature type="transmembrane region" description="Helical" evidence="1">
    <location>
        <begin position="148"/>
        <end position="167"/>
    </location>
</feature>
<organism evidence="4 5">
    <name type="scientific">Sphingobium chlorophenolicum</name>
    <dbReference type="NCBI Taxonomy" id="46429"/>
    <lineage>
        <taxon>Bacteria</taxon>
        <taxon>Pseudomonadati</taxon>
        <taxon>Pseudomonadota</taxon>
        <taxon>Alphaproteobacteria</taxon>
        <taxon>Sphingomonadales</taxon>
        <taxon>Sphingomonadaceae</taxon>
        <taxon>Sphingobium</taxon>
    </lineage>
</organism>
<feature type="transmembrane region" description="Helical" evidence="1">
    <location>
        <begin position="44"/>
        <end position="62"/>
    </location>
</feature>
<feature type="transmembrane region" description="Helical" evidence="1">
    <location>
        <begin position="179"/>
        <end position="200"/>
    </location>
</feature>
<comment type="caution">
    <text evidence="4">The sequence shown here is derived from an EMBL/GenBank/DDBJ whole genome shotgun (WGS) entry which is preliminary data.</text>
</comment>
<feature type="transmembrane region" description="Helical" evidence="1">
    <location>
        <begin position="398"/>
        <end position="419"/>
    </location>
</feature>
<feature type="transmembrane region" description="Helical" evidence="1">
    <location>
        <begin position="369"/>
        <end position="392"/>
    </location>
</feature>
<keyword evidence="1" id="KW-0472">Membrane</keyword>
<evidence type="ECO:0000313" key="5">
    <source>
        <dbReference type="Proteomes" id="UP000028411"/>
    </source>
</evidence>
<evidence type="ECO:0000259" key="3">
    <source>
        <dbReference type="Pfam" id="PF13194"/>
    </source>
</evidence>
<feature type="transmembrane region" description="Helical" evidence="1">
    <location>
        <begin position="309"/>
        <end position="327"/>
    </location>
</feature>
<dbReference type="InterPro" id="IPR025105">
    <property type="entry name" value="DUF4010"/>
</dbReference>
<dbReference type="PANTHER" id="PTHR39084:SF1">
    <property type="entry name" value="DUF4010 DOMAIN-CONTAINING PROTEIN"/>
    <property type="match status" value="1"/>
</dbReference>
<protein>
    <submittedName>
        <fullName evidence="4">Uncharacterized protein</fullName>
    </submittedName>
</protein>
<reference evidence="4 5" key="1">
    <citation type="submission" date="2014-02" db="EMBL/GenBank/DDBJ databases">
        <title>Whole genome sequence of Sphingobium chlorophenolicum NBRC 16172.</title>
        <authorList>
            <person name="Gan H.M."/>
            <person name="Gan H.Y."/>
            <person name="Chew T.H."/>
            <person name="Savka M.A."/>
        </authorList>
    </citation>
    <scope>NUCLEOTIDE SEQUENCE [LARGE SCALE GENOMIC DNA]</scope>
    <source>
        <strain evidence="4 5">NBRC 16172</strain>
    </source>
</reference>
<keyword evidence="1" id="KW-1133">Transmembrane helix</keyword>
<dbReference type="RefSeq" id="WP_051749787.1">
    <property type="nucleotide sequence ID" value="NZ_JFHR01000032.1"/>
</dbReference>
<dbReference type="Pfam" id="PF13194">
    <property type="entry name" value="DUF4010"/>
    <property type="match status" value="1"/>
</dbReference>
<dbReference type="OrthoDB" id="9813718at2"/>
<gene>
    <name evidence="4" type="ORF">BV95_02831</name>
</gene>
<feature type="transmembrane region" description="Helical" evidence="1">
    <location>
        <begin position="12"/>
        <end position="32"/>
    </location>
</feature>